<name>A0A3Q9FPX8_9BACT</name>
<feature type="signal peptide" evidence="4">
    <location>
        <begin position="1"/>
        <end position="23"/>
    </location>
</feature>
<sequence>MSKRIFRFVTTIAFVFSLSTTYAQETAGSSTSTSTATAQKTTKTAVKPAAPVDNTLHGKYTYMSKRGGRWKEYRMIKQEWLNDYWSIVDDSLQIAYKDAAAARLETDQAQQEVKEMEARLGEKDRLIELGDYIQLMGIDMPKYSVLYTAFTVIAVLVIVLIVFLIRFQANNQAVVTIKKDHDSIESEYDEFRTRAQEREMQVRRELVTERNKGEELKKELSVLRKRENKLS</sequence>
<organism evidence="5 6">
    <name type="scientific">Flammeovirga pectinis</name>
    <dbReference type="NCBI Taxonomy" id="2494373"/>
    <lineage>
        <taxon>Bacteria</taxon>
        <taxon>Pseudomonadati</taxon>
        <taxon>Bacteroidota</taxon>
        <taxon>Cytophagia</taxon>
        <taxon>Cytophagales</taxon>
        <taxon>Flammeovirgaceae</taxon>
        <taxon>Flammeovirga</taxon>
    </lineage>
</organism>
<dbReference type="EMBL" id="CP034562">
    <property type="protein sequence ID" value="AZQ63681.1"/>
    <property type="molecule type" value="Genomic_DNA"/>
</dbReference>
<feature type="coiled-coil region" evidence="1">
    <location>
        <begin position="99"/>
        <end position="126"/>
    </location>
</feature>
<feature type="region of interest" description="Disordered" evidence="2">
    <location>
        <begin position="27"/>
        <end position="47"/>
    </location>
</feature>
<feature type="chain" id="PRO_5018673360" description="tRNA (Guanine-N1)-methyltransferase" evidence="4">
    <location>
        <begin position="24"/>
        <end position="231"/>
    </location>
</feature>
<accession>A0A3Q9FPX8</accession>
<keyword evidence="1" id="KW-0175">Coiled coil</keyword>
<dbReference type="KEGG" id="fll:EI427_16045"/>
<evidence type="ECO:0000313" key="6">
    <source>
        <dbReference type="Proteomes" id="UP000267268"/>
    </source>
</evidence>
<keyword evidence="3" id="KW-0472">Membrane</keyword>
<dbReference type="OrthoDB" id="982816at2"/>
<reference evidence="5 6" key="1">
    <citation type="submission" date="2018-12" db="EMBL/GenBank/DDBJ databases">
        <title>Flammeovirga pectinis sp. nov., isolated from the gut of the Korean scallop, Patinopecten yessoensis.</title>
        <authorList>
            <person name="Bae J.-W."/>
            <person name="Jeong Y.-S."/>
            <person name="Kang W."/>
        </authorList>
    </citation>
    <scope>NUCLEOTIDE SEQUENCE [LARGE SCALE GENOMIC DNA]</scope>
    <source>
        <strain evidence="5 6">L12M1</strain>
    </source>
</reference>
<dbReference type="AlphaFoldDB" id="A0A3Q9FPX8"/>
<proteinExistence type="predicted"/>
<keyword evidence="3" id="KW-0812">Transmembrane</keyword>
<keyword evidence="6" id="KW-1185">Reference proteome</keyword>
<evidence type="ECO:0000256" key="1">
    <source>
        <dbReference type="SAM" id="Coils"/>
    </source>
</evidence>
<keyword evidence="4" id="KW-0732">Signal</keyword>
<evidence type="ECO:0000256" key="2">
    <source>
        <dbReference type="SAM" id="MobiDB-lite"/>
    </source>
</evidence>
<evidence type="ECO:0008006" key="7">
    <source>
        <dbReference type="Google" id="ProtNLM"/>
    </source>
</evidence>
<feature type="transmembrane region" description="Helical" evidence="3">
    <location>
        <begin position="145"/>
        <end position="165"/>
    </location>
</feature>
<gene>
    <name evidence="5" type="ORF">EI427_16045</name>
</gene>
<dbReference type="RefSeq" id="WP_126616625.1">
    <property type="nucleotide sequence ID" value="NZ_CP034562.1"/>
</dbReference>
<evidence type="ECO:0000256" key="4">
    <source>
        <dbReference type="SAM" id="SignalP"/>
    </source>
</evidence>
<protein>
    <recommendedName>
        <fullName evidence="7">tRNA (Guanine-N1)-methyltransferase</fullName>
    </recommendedName>
</protein>
<evidence type="ECO:0000313" key="5">
    <source>
        <dbReference type="EMBL" id="AZQ63681.1"/>
    </source>
</evidence>
<evidence type="ECO:0000256" key="3">
    <source>
        <dbReference type="SAM" id="Phobius"/>
    </source>
</evidence>
<keyword evidence="3" id="KW-1133">Transmembrane helix</keyword>
<dbReference type="Proteomes" id="UP000267268">
    <property type="component" value="Chromosome 1"/>
</dbReference>